<dbReference type="EMBL" id="CAMXCT030003570">
    <property type="protein sequence ID" value="CAL4792487.1"/>
    <property type="molecule type" value="Genomic_DNA"/>
</dbReference>
<dbReference type="EMBL" id="CAMXCT010003570">
    <property type="protein sequence ID" value="CAI4005175.1"/>
    <property type="molecule type" value="Genomic_DNA"/>
</dbReference>
<reference evidence="1" key="1">
    <citation type="submission" date="2022-10" db="EMBL/GenBank/DDBJ databases">
        <authorList>
            <person name="Chen Y."/>
            <person name="Dougan E. K."/>
            <person name="Chan C."/>
            <person name="Rhodes N."/>
            <person name="Thang M."/>
        </authorList>
    </citation>
    <scope>NUCLEOTIDE SEQUENCE</scope>
</reference>
<dbReference type="Proteomes" id="UP001152797">
    <property type="component" value="Unassembled WGS sequence"/>
</dbReference>
<proteinExistence type="predicted"/>
<dbReference type="OrthoDB" id="444769at2759"/>
<dbReference type="EMBL" id="CAMXCT020003570">
    <property type="protein sequence ID" value="CAL1158550.1"/>
    <property type="molecule type" value="Genomic_DNA"/>
</dbReference>
<sequence>MAFLGHQQVSPNEVLLDSLLSALNCQDLVALEMVSASGLTDLKAGHHWVVYFRQRLPHFVLAGECSTALEANAATKASLSKLAQSLGGWDGHEPVVLDSLEELRKLAVKLEVAEQTAKDARSQGHATTGAMIRCLHFTGGSVSTPVSFQLSSELGAPETFLLQLGWTTNHDVLLRVTPKEPQAEERALSISVSTFGPSHGPQFVSRDSPVVTGGRWWTTNGLCTPSKGPELLRSLRTGLWCVVCICQRPDDAPVPQSLRLTRVLDSLALQLPDDRDDLR</sequence>
<organism evidence="1">
    <name type="scientific">Cladocopium goreaui</name>
    <dbReference type="NCBI Taxonomy" id="2562237"/>
    <lineage>
        <taxon>Eukaryota</taxon>
        <taxon>Sar</taxon>
        <taxon>Alveolata</taxon>
        <taxon>Dinophyceae</taxon>
        <taxon>Suessiales</taxon>
        <taxon>Symbiodiniaceae</taxon>
        <taxon>Cladocopium</taxon>
    </lineage>
</organism>
<evidence type="ECO:0000313" key="3">
    <source>
        <dbReference type="Proteomes" id="UP001152797"/>
    </source>
</evidence>
<reference evidence="2 3" key="2">
    <citation type="submission" date="2024-05" db="EMBL/GenBank/DDBJ databases">
        <authorList>
            <person name="Chen Y."/>
            <person name="Shah S."/>
            <person name="Dougan E. K."/>
            <person name="Thang M."/>
            <person name="Chan C."/>
        </authorList>
    </citation>
    <scope>NUCLEOTIDE SEQUENCE [LARGE SCALE GENOMIC DNA]</scope>
</reference>
<protein>
    <submittedName>
        <fullName evidence="2">UPF0183 protein</fullName>
    </submittedName>
</protein>
<comment type="caution">
    <text evidence="1">The sequence shown here is derived from an EMBL/GenBank/DDBJ whole genome shotgun (WGS) entry which is preliminary data.</text>
</comment>
<gene>
    <name evidence="1" type="ORF">C1SCF055_LOCUS30923</name>
</gene>
<keyword evidence="3" id="KW-1185">Reference proteome</keyword>
<evidence type="ECO:0000313" key="2">
    <source>
        <dbReference type="EMBL" id="CAL4792487.1"/>
    </source>
</evidence>
<evidence type="ECO:0000313" key="1">
    <source>
        <dbReference type="EMBL" id="CAI4005175.1"/>
    </source>
</evidence>
<accession>A0A9P1D8J2</accession>
<dbReference type="AlphaFoldDB" id="A0A9P1D8J2"/>
<name>A0A9P1D8J2_9DINO</name>